<sequence length="106" mass="11695">MFTAAKDAISSQAARSYVNGLIKRYGEVQELKIDSKAKTVHVLCSLIGEREPVTVRVDNYRVVNEGGKSYVEVKACSCSRPWIQNLIEDHGCGRRVEIPGWAASAL</sequence>
<dbReference type="OrthoDB" id="196806at2"/>
<name>A0A556QLB5_9BACT</name>
<accession>A0A556QLB5</accession>
<keyword evidence="2" id="KW-1185">Reference proteome</keyword>
<dbReference type="AlphaFoldDB" id="A0A556QLB5"/>
<evidence type="ECO:0000313" key="1">
    <source>
        <dbReference type="EMBL" id="TSJ77433.1"/>
    </source>
</evidence>
<gene>
    <name evidence="1" type="ORF">FPL22_15195</name>
</gene>
<comment type="caution">
    <text evidence="1">The sequence shown here is derived from an EMBL/GenBank/DDBJ whole genome shotgun (WGS) entry which is preliminary data.</text>
</comment>
<protein>
    <submittedName>
        <fullName evidence="1">Uncharacterized protein</fullName>
    </submittedName>
</protein>
<dbReference type="RefSeq" id="WP_144353835.1">
    <property type="nucleotide sequence ID" value="NZ_CBCRVV010000008.1"/>
</dbReference>
<dbReference type="EMBL" id="VMBG01000002">
    <property type="protein sequence ID" value="TSJ77433.1"/>
    <property type="molecule type" value="Genomic_DNA"/>
</dbReference>
<reference evidence="1 2" key="1">
    <citation type="submission" date="2019-07" db="EMBL/GenBank/DDBJ databases">
        <title>Description of 53C-WASEF.</title>
        <authorList>
            <person name="Pitt A."/>
            <person name="Hahn M.W."/>
        </authorList>
    </citation>
    <scope>NUCLEOTIDE SEQUENCE [LARGE SCALE GENOMIC DNA]</scope>
    <source>
        <strain evidence="1 2">53C-WASEF</strain>
    </source>
</reference>
<organism evidence="1 2">
    <name type="scientific">Rariglobus hedericola</name>
    <dbReference type="NCBI Taxonomy" id="2597822"/>
    <lineage>
        <taxon>Bacteria</taxon>
        <taxon>Pseudomonadati</taxon>
        <taxon>Verrucomicrobiota</taxon>
        <taxon>Opitutia</taxon>
        <taxon>Opitutales</taxon>
        <taxon>Opitutaceae</taxon>
        <taxon>Rariglobus</taxon>
    </lineage>
</organism>
<proteinExistence type="predicted"/>
<dbReference type="Proteomes" id="UP000315648">
    <property type="component" value="Unassembled WGS sequence"/>
</dbReference>
<evidence type="ECO:0000313" key="2">
    <source>
        <dbReference type="Proteomes" id="UP000315648"/>
    </source>
</evidence>